<dbReference type="GO" id="GO:0004803">
    <property type="term" value="F:transposase activity"/>
    <property type="evidence" value="ECO:0007669"/>
    <property type="project" value="InterPro"/>
</dbReference>
<dbReference type="InterPro" id="IPR047650">
    <property type="entry name" value="Transpos_IS110"/>
</dbReference>
<evidence type="ECO:0000313" key="3">
    <source>
        <dbReference type="Proteomes" id="UP000576480"/>
    </source>
</evidence>
<reference evidence="2 3" key="1">
    <citation type="journal article" date="2020" name="Front. Microbiol.">
        <title>Single-cell genomics of novel Actinobacteria with the Wood-Ljungdahl pathway discovered in a serpentinizing system.</title>
        <authorList>
            <person name="Merino N."/>
            <person name="Kawai M."/>
            <person name="Boyd E.S."/>
            <person name="Colman D.R."/>
            <person name="McGlynn S.E."/>
            <person name="Nealson K.H."/>
            <person name="Kurokawa K."/>
            <person name="Hongoh Y."/>
        </authorList>
    </citation>
    <scope>NUCLEOTIDE SEQUENCE [LARGE SCALE GENOMIC DNA]</scope>
    <source>
        <strain evidence="2 3">S43</strain>
    </source>
</reference>
<proteinExistence type="predicted"/>
<dbReference type="PANTHER" id="PTHR33055">
    <property type="entry name" value="TRANSPOSASE FOR INSERTION SEQUENCE ELEMENT IS1111A"/>
    <property type="match status" value="1"/>
</dbReference>
<feature type="domain" description="Transposase IS110-like N-terminal" evidence="1">
    <location>
        <begin position="6"/>
        <end position="143"/>
    </location>
</feature>
<dbReference type="RefSeq" id="WP_176230401.1">
    <property type="nucleotide sequence ID" value="NZ_BLSB01000306.1"/>
</dbReference>
<comment type="caution">
    <text evidence="2">The sequence shown here is derived from an EMBL/GenBank/DDBJ whole genome shotgun (WGS) entry which is preliminary data.</text>
</comment>
<sequence>MATFYCGIDLHAKSSQICVIDEEGRKVGEANLKNDLSLILEFLKPFDNDLHIVIESTINWYWIVDGLAEAGYKVKLAHTLGLYMITGAKVKTDRRDAFKLAKLLRMGEIPEAYIYPKEKRPLRDLLRRRAGLVEERASCYSSLRMQFIRYNLNTMSLNALKHLNADDIDSMPLPEKLKTYCKMILDRIE</sequence>
<dbReference type="PANTHER" id="PTHR33055:SF15">
    <property type="entry name" value="TRANSPOSASE-RELATED"/>
    <property type="match status" value="1"/>
</dbReference>
<feature type="non-terminal residue" evidence="2">
    <location>
        <position position="189"/>
    </location>
</feature>
<dbReference type="GO" id="GO:0003677">
    <property type="term" value="F:DNA binding"/>
    <property type="evidence" value="ECO:0007669"/>
    <property type="project" value="InterPro"/>
</dbReference>
<protein>
    <recommendedName>
        <fullName evidence="1">Transposase IS110-like N-terminal domain-containing protein</fullName>
    </recommendedName>
</protein>
<dbReference type="InterPro" id="IPR002525">
    <property type="entry name" value="Transp_IS110-like_N"/>
</dbReference>
<dbReference type="AlphaFoldDB" id="A0A6V8PUV7"/>
<name>A0A6V8PUV7_9ACTN</name>
<dbReference type="GO" id="GO:0006313">
    <property type="term" value="P:DNA transposition"/>
    <property type="evidence" value="ECO:0007669"/>
    <property type="project" value="InterPro"/>
</dbReference>
<evidence type="ECO:0000313" key="2">
    <source>
        <dbReference type="EMBL" id="GFP35940.1"/>
    </source>
</evidence>
<gene>
    <name evidence="2" type="ORF">HKBW3S43_01728</name>
</gene>
<dbReference type="Proteomes" id="UP000576480">
    <property type="component" value="Unassembled WGS sequence"/>
</dbReference>
<organism evidence="2 3">
    <name type="scientific">Candidatus Hakubella thermalkaliphila</name>
    <dbReference type="NCBI Taxonomy" id="2754717"/>
    <lineage>
        <taxon>Bacteria</taxon>
        <taxon>Bacillati</taxon>
        <taxon>Actinomycetota</taxon>
        <taxon>Actinomycetota incertae sedis</taxon>
        <taxon>Candidatus Hakubellales</taxon>
        <taxon>Candidatus Hakubellaceae</taxon>
        <taxon>Candidatus Hakubella</taxon>
    </lineage>
</organism>
<dbReference type="Pfam" id="PF01548">
    <property type="entry name" value="DEDD_Tnp_IS110"/>
    <property type="match status" value="1"/>
</dbReference>
<dbReference type="EMBL" id="BLSB01000306">
    <property type="protein sequence ID" value="GFP35940.1"/>
    <property type="molecule type" value="Genomic_DNA"/>
</dbReference>
<accession>A0A6V8PUV7</accession>
<evidence type="ECO:0000259" key="1">
    <source>
        <dbReference type="Pfam" id="PF01548"/>
    </source>
</evidence>